<dbReference type="InterPro" id="IPR002110">
    <property type="entry name" value="Ankyrin_rpt"/>
</dbReference>
<organism evidence="4 5">
    <name type="scientific">Ignelater luminosus</name>
    <name type="common">Cucubano</name>
    <name type="synonym">Pyrophorus luminosus</name>
    <dbReference type="NCBI Taxonomy" id="2038154"/>
    <lineage>
        <taxon>Eukaryota</taxon>
        <taxon>Metazoa</taxon>
        <taxon>Ecdysozoa</taxon>
        <taxon>Arthropoda</taxon>
        <taxon>Hexapoda</taxon>
        <taxon>Insecta</taxon>
        <taxon>Pterygota</taxon>
        <taxon>Neoptera</taxon>
        <taxon>Endopterygota</taxon>
        <taxon>Coleoptera</taxon>
        <taxon>Polyphaga</taxon>
        <taxon>Elateriformia</taxon>
        <taxon>Elateroidea</taxon>
        <taxon>Elateridae</taxon>
        <taxon>Agrypninae</taxon>
        <taxon>Pyrophorini</taxon>
        <taxon>Ignelater</taxon>
    </lineage>
</organism>
<evidence type="ECO:0000256" key="1">
    <source>
        <dbReference type="ARBA" id="ARBA00022737"/>
    </source>
</evidence>
<reference evidence="4" key="1">
    <citation type="submission" date="2019-08" db="EMBL/GenBank/DDBJ databases">
        <title>The genome of the North American firefly Photinus pyralis.</title>
        <authorList>
            <consortium name="Photinus pyralis genome working group"/>
            <person name="Fallon T.R."/>
            <person name="Sander Lower S.E."/>
            <person name="Weng J.-K."/>
        </authorList>
    </citation>
    <scope>NUCLEOTIDE SEQUENCE</scope>
    <source>
        <strain evidence="4">TRF0915ILg1</strain>
        <tissue evidence="4">Whole body</tissue>
    </source>
</reference>
<evidence type="ECO:0000256" key="2">
    <source>
        <dbReference type="ARBA" id="ARBA00023043"/>
    </source>
</evidence>
<dbReference type="PANTHER" id="PTHR24173:SF82">
    <property type="entry name" value="FI19351P1"/>
    <property type="match status" value="1"/>
</dbReference>
<feature type="repeat" description="ANK" evidence="3">
    <location>
        <begin position="135"/>
        <end position="167"/>
    </location>
</feature>
<evidence type="ECO:0000313" key="5">
    <source>
        <dbReference type="Proteomes" id="UP000801492"/>
    </source>
</evidence>
<dbReference type="AlphaFoldDB" id="A0A8K0G209"/>
<dbReference type="PRINTS" id="PR01415">
    <property type="entry name" value="ANKYRIN"/>
</dbReference>
<dbReference type="EMBL" id="VTPC01090557">
    <property type="protein sequence ID" value="KAF2883126.1"/>
    <property type="molecule type" value="Genomic_DNA"/>
</dbReference>
<dbReference type="Pfam" id="PF13606">
    <property type="entry name" value="Ank_3"/>
    <property type="match status" value="1"/>
</dbReference>
<dbReference type="Pfam" id="PF12796">
    <property type="entry name" value="Ank_2"/>
    <property type="match status" value="2"/>
</dbReference>
<comment type="caution">
    <text evidence="4">The sequence shown here is derived from an EMBL/GenBank/DDBJ whole genome shotgun (WGS) entry which is preliminary data.</text>
</comment>
<evidence type="ECO:0000256" key="3">
    <source>
        <dbReference type="PROSITE-ProRule" id="PRU00023"/>
    </source>
</evidence>
<keyword evidence="5" id="KW-1185">Reference proteome</keyword>
<dbReference type="SMART" id="SM00248">
    <property type="entry name" value="ANK"/>
    <property type="match status" value="8"/>
</dbReference>
<dbReference type="Pfam" id="PF00023">
    <property type="entry name" value="Ank"/>
    <property type="match status" value="1"/>
</dbReference>
<dbReference type="Proteomes" id="UP000801492">
    <property type="component" value="Unassembled WGS sequence"/>
</dbReference>
<dbReference type="Gene3D" id="1.25.40.20">
    <property type="entry name" value="Ankyrin repeat-containing domain"/>
    <property type="match status" value="3"/>
</dbReference>
<feature type="repeat" description="ANK" evidence="3">
    <location>
        <begin position="102"/>
        <end position="134"/>
    </location>
</feature>
<dbReference type="PANTHER" id="PTHR24173">
    <property type="entry name" value="ANKYRIN REPEAT CONTAINING"/>
    <property type="match status" value="1"/>
</dbReference>
<dbReference type="SUPFAM" id="SSF48403">
    <property type="entry name" value="Ankyrin repeat"/>
    <property type="match status" value="2"/>
</dbReference>
<dbReference type="InterPro" id="IPR036770">
    <property type="entry name" value="Ankyrin_rpt-contain_sf"/>
</dbReference>
<protein>
    <submittedName>
        <fullName evidence="4">Uncharacterized protein</fullName>
    </submittedName>
</protein>
<keyword evidence="1" id="KW-0677">Repeat</keyword>
<proteinExistence type="predicted"/>
<evidence type="ECO:0000313" key="4">
    <source>
        <dbReference type="EMBL" id="KAF2883126.1"/>
    </source>
</evidence>
<gene>
    <name evidence="4" type="ORF">ILUMI_23043</name>
</gene>
<keyword evidence="2 3" id="KW-0040">ANK repeat</keyword>
<feature type="repeat" description="ANK" evidence="3">
    <location>
        <begin position="558"/>
        <end position="592"/>
    </location>
</feature>
<feature type="repeat" description="ANK" evidence="3">
    <location>
        <begin position="199"/>
        <end position="231"/>
    </location>
</feature>
<dbReference type="OrthoDB" id="3246549at2759"/>
<dbReference type="FunFam" id="1.25.40.20:FF:000466">
    <property type="entry name" value="Mann-cup, isoform B"/>
    <property type="match status" value="1"/>
</dbReference>
<dbReference type="GO" id="GO:0000151">
    <property type="term" value="C:ubiquitin ligase complex"/>
    <property type="evidence" value="ECO:0007669"/>
    <property type="project" value="TreeGrafter"/>
</dbReference>
<dbReference type="GO" id="GO:0006511">
    <property type="term" value="P:ubiquitin-dependent protein catabolic process"/>
    <property type="evidence" value="ECO:0007669"/>
    <property type="project" value="TreeGrafter"/>
</dbReference>
<name>A0A8K0G209_IGNLU</name>
<accession>A0A8K0G209</accession>
<dbReference type="PROSITE" id="PS50088">
    <property type="entry name" value="ANK_REPEAT"/>
    <property type="match status" value="4"/>
</dbReference>
<dbReference type="PROSITE" id="PS50297">
    <property type="entry name" value="ANK_REP_REGION"/>
    <property type="match status" value="4"/>
</dbReference>
<sequence>MWKSPNKVDSVNQKDDCFHDLMEECKRVPPGAKLSYNLRVRLEKFPPETRREITNRSKAGCAPLFYACKRGQTEIVEYLITVCYADIEQRGLYEVPDERSVHYVTPLWCAAVSGKLSVIQCLLQHGADINAVSDTGSTPVRSACFMTHLEIVQYLVEHGADINRANYNGGTCLINSVQSVVLCRFLLRHGADVNARDIQNKTALHYAIQEHRLETTKLLIEHGADSDAKSRYGDDALQTACLKGAARIFNYLTDAIVYSADRLANAHELLGSTCLDEHNDLYAALHHWQVAISLRENIPGLLPKEPIMEARAAFRYQTEFATKEELDNVMTDLDAIRIQSLLITERILGPTHKDTVFRLMFRGASYVDVMRYQRCIDLWRRALEIRVEKDTILYTDTCFTAQALVRLMIDFNEKHRTNELVETSDKQRFEDVLAIFRLLTDDIAEVRELLLIKPVHKRQVDSFDRILKCVTHLVYLLLQTAKTTEQKALVKCLITNLNRVNPRTIILEDTLLHLCVSKTNTLRSTYFLDEEPIYIFPKLEVIQFLLDCGAHINARNGSHSTPLHVAAVDYNYNSWLVKLLLDYGAHIDQPNLTGDCPAKQISEHALNNDIYILNYISLKCLCATVISKYKIPYINQVPKTLEYFIQLHEP</sequence>